<evidence type="ECO:0000256" key="4">
    <source>
        <dbReference type="PROSITE-ProRule" id="PRU00433"/>
    </source>
</evidence>
<evidence type="ECO:0000313" key="9">
    <source>
        <dbReference type="Proteomes" id="UP001355206"/>
    </source>
</evidence>
<evidence type="ECO:0000256" key="3">
    <source>
        <dbReference type="ARBA" id="ARBA00023004"/>
    </source>
</evidence>
<dbReference type="SUPFAM" id="SSF46626">
    <property type="entry name" value="Cytochrome c"/>
    <property type="match status" value="2"/>
</dbReference>
<feature type="region of interest" description="Disordered" evidence="5">
    <location>
        <begin position="283"/>
        <end position="321"/>
    </location>
</feature>
<accession>A0ABU7TT76</accession>
<feature type="domain" description="Cytochrome c" evidence="7">
    <location>
        <begin position="180"/>
        <end position="265"/>
    </location>
</feature>
<keyword evidence="9" id="KW-1185">Reference proteome</keyword>
<protein>
    <submittedName>
        <fullName evidence="8">Cytochrome C</fullName>
    </submittedName>
</protein>
<feature type="signal peptide" evidence="6">
    <location>
        <begin position="1"/>
        <end position="31"/>
    </location>
</feature>
<keyword evidence="1 4" id="KW-0349">Heme</keyword>
<reference evidence="8 9" key="1">
    <citation type="journal article" date="2012" name="Genet. Mol. Biol.">
        <title>Analysis of 16S rRNA and mxaF genes revealing insights into Methylobacterium niche-specific plant association.</title>
        <authorList>
            <person name="Dourado M.N."/>
            <person name="Andreote F.D."/>
            <person name="Dini-Andreote F."/>
            <person name="Conti R."/>
            <person name="Araujo J.M."/>
            <person name="Araujo W.L."/>
        </authorList>
    </citation>
    <scope>NUCLEOTIDE SEQUENCE [LARGE SCALE GENOMIC DNA]</scope>
    <source>
        <strain evidence="8 9">TC3-10</strain>
    </source>
</reference>
<keyword evidence="2 4" id="KW-0479">Metal-binding</keyword>
<evidence type="ECO:0000256" key="6">
    <source>
        <dbReference type="SAM" id="SignalP"/>
    </source>
</evidence>
<dbReference type="InterPro" id="IPR036909">
    <property type="entry name" value="Cyt_c-like_dom_sf"/>
</dbReference>
<name>A0ABU7TT76_9HYPH</name>
<organism evidence="8 9">
    <name type="scientific">Methylobacterium oryzae</name>
    <dbReference type="NCBI Taxonomy" id="334852"/>
    <lineage>
        <taxon>Bacteria</taxon>
        <taxon>Pseudomonadati</taxon>
        <taxon>Pseudomonadota</taxon>
        <taxon>Alphaproteobacteria</taxon>
        <taxon>Hyphomicrobiales</taxon>
        <taxon>Methylobacteriaceae</taxon>
        <taxon>Methylobacterium</taxon>
    </lineage>
</organism>
<dbReference type="Gene3D" id="1.10.760.10">
    <property type="entry name" value="Cytochrome c-like domain"/>
    <property type="match status" value="2"/>
</dbReference>
<evidence type="ECO:0000313" key="8">
    <source>
        <dbReference type="EMBL" id="MEE7493109.1"/>
    </source>
</evidence>
<keyword evidence="3 4" id="KW-0408">Iron</keyword>
<dbReference type="Pfam" id="PF00034">
    <property type="entry name" value="Cytochrom_C"/>
    <property type="match status" value="1"/>
</dbReference>
<dbReference type="PANTHER" id="PTHR35008">
    <property type="entry name" value="BLL4482 PROTEIN-RELATED"/>
    <property type="match status" value="1"/>
</dbReference>
<evidence type="ECO:0000256" key="2">
    <source>
        <dbReference type="ARBA" id="ARBA00022723"/>
    </source>
</evidence>
<evidence type="ECO:0000256" key="1">
    <source>
        <dbReference type="ARBA" id="ARBA00022617"/>
    </source>
</evidence>
<dbReference type="EMBL" id="MLCA01000011">
    <property type="protein sequence ID" value="MEE7493109.1"/>
    <property type="molecule type" value="Genomic_DNA"/>
</dbReference>
<dbReference type="InterPro" id="IPR051459">
    <property type="entry name" value="Cytochrome_c-type_DH"/>
</dbReference>
<gene>
    <name evidence="8" type="ORF">MOTC310_22675</name>
</gene>
<keyword evidence="6" id="KW-0732">Signal</keyword>
<feature type="domain" description="Cytochrome c" evidence="7">
    <location>
        <begin position="59"/>
        <end position="187"/>
    </location>
</feature>
<evidence type="ECO:0000256" key="5">
    <source>
        <dbReference type="SAM" id="MobiDB-lite"/>
    </source>
</evidence>
<proteinExistence type="predicted"/>
<feature type="chain" id="PRO_5046316572" evidence="6">
    <location>
        <begin position="32"/>
        <end position="321"/>
    </location>
</feature>
<dbReference type="PANTHER" id="PTHR35008:SF9">
    <property type="entry name" value="CYTOCHROME C DOMAIN-CONTAINING PROTEIN"/>
    <property type="match status" value="1"/>
</dbReference>
<dbReference type="PROSITE" id="PS51007">
    <property type="entry name" value="CYTC"/>
    <property type="match status" value="2"/>
</dbReference>
<sequence>MKFMQATATACAMSALAVVGLAGTTAWFPHAAGAAGAAETPAPFTPPAEDAIPAGKFGDEVRLGEKIFREPGEHAAAYVGNDLRCSNCHLDAGRLAGSAPMWAAYVSYPAYRSKNGHVNSFQERLQGCFRYSMNGKVPPLGDPVLVALESYSFFLAKGLATGEKPQGRGFPALPKPALAPDYVRGAQVYAENCAACHGGDGLGQSADGKVVFPALWGPRSFNWGAGMGSIKNAAEFIHANMPLGMGGTLTPQQSWDVATYVDSQVRPQDPRFTGDVAETRAKFHDNPNSMYGRTVDGAVLGDPKLTPPAGTVPDAKAGPKR</sequence>
<dbReference type="InterPro" id="IPR009056">
    <property type="entry name" value="Cyt_c-like_dom"/>
</dbReference>
<dbReference type="Proteomes" id="UP001355206">
    <property type="component" value="Unassembled WGS sequence"/>
</dbReference>
<evidence type="ECO:0000259" key="7">
    <source>
        <dbReference type="PROSITE" id="PS51007"/>
    </source>
</evidence>
<comment type="caution">
    <text evidence="8">The sequence shown here is derived from an EMBL/GenBank/DDBJ whole genome shotgun (WGS) entry which is preliminary data.</text>
</comment>